<reference evidence="2" key="1">
    <citation type="submission" date="2021-06" db="EMBL/GenBank/DDBJ databases">
        <authorList>
            <person name="Kallberg Y."/>
            <person name="Tangrot J."/>
            <person name="Rosling A."/>
        </authorList>
    </citation>
    <scope>NUCLEOTIDE SEQUENCE</scope>
    <source>
        <strain evidence="2">FL966</strain>
    </source>
</reference>
<protein>
    <submittedName>
        <fullName evidence="2">22453_t:CDS:1</fullName>
    </submittedName>
</protein>
<dbReference type="OrthoDB" id="2432697at2759"/>
<dbReference type="EMBL" id="CAJVQA010000154">
    <property type="protein sequence ID" value="CAG8459078.1"/>
    <property type="molecule type" value="Genomic_DNA"/>
</dbReference>
<dbReference type="Proteomes" id="UP000789759">
    <property type="component" value="Unassembled WGS sequence"/>
</dbReference>
<keyword evidence="3" id="KW-1185">Reference proteome</keyword>
<feature type="region of interest" description="Disordered" evidence="1">
    <location>
        <begin position="70"/>
        <end position="118"/>
    </location>
</feature>
<evidence type="ECO:0000313" key="2">
    <source>
        <dbReference type="EMBL" id="CAG8459078.1"/>
    </source>
</evidence>
<comment type="caution">
    <text evidence="2">The sequence shown here is derived from an EMBL/GenBank/DDBJ whole genome shotgun (WGS) entry which is preliminary data.</text>
</comment>
<gene>
    <name evidence="2" type="ORF">CPELLU_LOCUS534</name>
</gene>
<feature type="compositionally biased region" description="Basic and acidic residues" evidence="1">
    <location>
        <begin position="101"/>
        <end position="118"/>
    </location>
</feature>
<dbReference type="AlphaFoldDB" id="A0A9N8YXJ8"/>
<accession>A0A9N8YXJ8</accession>
<organism evidence="2 3">
    <name type="scientific">Cetraspora pellucida</name>
    <dbReference type="NCBI Taxonomy" id="1433469"/>
    <lineage>
        <taxon>Eukaryota</taxon>
        <taxon>Fungi</taxon>
        <taxon>Fungi incertae sedis</taxon>
        <taxon>Mucoromycota</taxon>
        <taxon>Glomeromycotina</taxon>
        <taxon>Glomeromycetes</taxon>
        <taxon>Diversisporales</taxon>
        <taxon>Gigasporaceae</taxon>
        <taxon>Cetraspora</taxon>
    </lineage>
</organism>
<feature type="compositionally biased region" description="Acidic residues" evidence="1">
    <location>
        <begin position="86"/>
        <end position="95"/>
    </location>
</feature>
<evidence type="ECO:0000313" key="3">
    <source>
        <dbReference type="Proteomes" id="UP000789759"/>
    </source>
</evidence>
<proteinExistence type="predicted"/>
<name>A0A9N8YXJ8_9GLOM</name>
<evidence type="ECO:0000256" key="1">
    <source>
        <dbReference type="SAM" id="MobiDB-lite"/>
    </source>
</evidence>
<sequence length="118" mass="14221">MTIDEFYRKLLQIGRRANYRPKELHNKFLDAFPIPWLEKAKDISEYLLLDELAKKLYEIELQQIARHKRDRIPDLLPRGPPPSLQTEEDDNENEEGGYNNKENKWHAPSQSEKKNRYW</sequence>